<dbReference type="Proteomes" id="UP000187455">
    <property type="component" value="Unassembled WGS sequence"/>
</dbReference>
<dbReference type="AlphaFoldDB" id="A0A1R0H9E1"/>
<evidence type="ECO:0000313" key="2">
    <source>
        <dbReference type="EMBL" id="OLY85714.1"/>
    </source>
</evidence>
<accession>A0A1R0H9E1</accession>
<feature type="transmembrane region" description="Helical" evidence="1">
    <location>
        <begin position="143"/>
        <end position="167"/>
    </location>
</feature>
<name>A0A1R0H9E1_9FUNG</name>
<proteinExistence type="predicted"/>
<keyword evidence="1" id="KW-1133">Transmembrane helix</keyword>
<reference evidence="2 3" key="1">
    <citation type="journal article" date="2016" name="Mol. Biol. Evol.">
        <title>Genome-Wide Survey of Gut Fungi (Harpellales) Reveals the First Horizontally Transferred Ubiquitin Gene from a Mosquito Host.</title>
        <authorList>
            <person name="Wang Y."/>
            <person name="White M.M."/>
            <person name="Kvist S."/>
            <person name="Moncalvo J.M."/>
        </authorList>
    </citation>
    <scope>NUCLEOTIDE SEQUENCE [LARGE SCALE GENOMIC DNA]</scope>
    <source>
        <strain evidence="2 3">ALG-7-W6</strain>
    </source>
</reference>
<keyword evidence="1" id="KW-0472">Membrane</keyword>
<keyword evidence="1" id="KW-0812">Transmembrane</keyword>
<organism evidence="2 3">
    <name type="scientific">Smittium mucronatum</name>
    <dbReference type="NCBI Taxonomy" id="133383"/>
    <lineage>
        <taxon>Eukaryota</taxon>
        <taxon>Fungi</taxon>
        <taxon>Fungi incertae sedis</taxon>
        <taxon>Zoopagomycota</taxon>
        <taxon>Kickxellomycotina</taxon>
        <taxon>Harpellomycetes</taxon>
        <taxon>Harpellales</taxon>
        <taxon>Legeriomycetaceae</taxon>
        <taxon>Smittium</taxon>
    </lineage>
</organism>
<protein>
    <submittedName>
        <fullName evidence="2">Uncharacterized protein</fullName>
    </submittedName>
</protein>
<feature type="transmembrane region" description="Helical" evidence="1">
    <location>
        <begin position="115"/>
        <end position="137"/>
    </location>
</feature>
<comment type="caution">
    <text evidence="2">The sequence shown here is derived from an EMBL/GenBank/DDBJ whole genome shotgun (WGS) entry which is preliminary data.</text>
</comment>
<keyword evidence="3" id="KW-1185">Reference proteome</keyword>
<dbReference type="EMBL" id="LSSL01000019">
    <property type="protein sequence ID" value="OLY85714.1"/>
    <property type="molecule type" value="Genomic_DNA"/>
</dbReference>
<gene>
    <name evidence="2" type="ORF">AYI68_g89</name>
</gene>
<evidence type="ECO:0000256" key="1">
    <source>
        <dbReference type="SAM" id="Phobius"/>
    </source>
</evidence>
<sequence>MGLIRKLSELGIEFGGSDRSLNVNNINYLTPNSRKGSSFSTANTVFINTRNGSSVSTINCSIAETRKDSGVETINGSICINGGKKGSAGGDRNDSDLSDLKTDIPTLKRRKMRHFLVFLAQVFGIAIVFGSVIIFPILRYSRIHMMFAFSIIHLGIGISLILFMVIFHLSTDFIES</sequence>
<evidence type="ECO:0000313" key="3">
    <source>
        <dbReference type="Proteomes" id="UP000187455"/>
    </source>
</evidence>